<reference evidence="4" key="1">
    <citation type="journal article" date="2020" name="Stud. Mycol.">
        <title>101 Dothideomycetes genomes: a test case for predicting lifestyles and emergence of pathogens.</title>
        <authorList>
            <person name="Haridas S."/>
            <person name="Albert R."/>
            <person name="Binder M."/>
            <person name="Bloem J."/>
            <person name="Labutti K."/>
            <person name="Salamov A."/>
            <person name="Andreopoulos B."/>
            <person name="Baker S."/>
            <person name="Barry K."/>
            <person name="Bills G."/>
            <person name="Bluhm B."/>
            <person name="Cannon C."/>
            <person name="Castanera R."/>
            <person name="Culley D."/>
            <person name="Daum C."/>
            <person name="Ezra D."/>
            <person name="Gonzalez J."/>
            <person name="Henrissat B."/>
            <person name="Kuo A."/>
            <person name="Liang C."/>
            <person name="Lipzen A."/>
            <person name="Lutzoni F."/>
            <person name="Magnuson J."/>
            <person name="Mondo S."/>
            <person name="Nolan M."/>
            <person name="Ohm R."/>
            <person name="Pangilinan J."/>
            <person name="Park H.-J."/>
            <person name="Ramirez L."/>
            <person name="Alfaro M."/>
            <person name="Sun H."/>
            <person name="Tritt A."/>
            <person name="Yoshinaga Y."/>
            <person name="Zwiers L.-H."/>
            <person name="Turgeon B."/>
            <person name="Goodwin S."/>
            <person name="Spatafora J."/>
            <person name="Crous P."/>
            <person name="Grigoriev I."/>
        </authorList>
    </citation>
    <scope>NUCLEOTIDE SEQUENCE</scope>
    <source>
        <strain evidence="4">ATCC 74209</strain>
    </source>
</reference>
<keyword evidence="3" id="KW-0472">Membrane</keyword>
<organism evidence="4 5">
    <name type="scientific">Delitschia confertaspora ATCC 74209</name>
    <dbReference type="NCBI Taxonomy" id="1513339"/>
    <lineage>
        <taxon>Eukaryota</taxon>
        <taxon>Fungi</taxon>
        <taxon>Dikarya</taxon>
        <taxon>Ascomycota</taxon>
        <taxon>Pezizomycotina</taxon>
        <taxon>Dothideomycetes</taxon>
        <taxon>Pleosporomycetidae</taxon>
        <taxon>Pleosporales</taxon>
        <taxon>Delitschiaceae</taxon>
        <taxon>Delitschia</taxon>
    </lineage>
</organism>
<dbReference type="CDD" id="cd11062">
    <property type="entry name" value="CYP58-like"/>
    <property type="match status" value="1"/>
</dbReference>
<dbReference type="PRINTS" id="PR00385">
    <property type="entry name" value="P450"/>
</dbReference>
<dbReference type="AlphaFoldDB" id="A0A9P4MNW0"/>
<evidence type="ECO:0000313" key="5">
    <source>
        <dbReference type="Proteomes" id="UP000799536"/>
    </source>
</evidence>
<sequence>MALNLITTQNAFPSLVIGVSLYYILRATYLIYFHPLSWAKGSKVAAFSTKIYEYWWNIHQPGKLLFEIERLHKLHGPIVRIGPDELHVNDPNVFLDMTRIGSQFLKDPEFYRGIAIDGTSIGSTDPKFHRVRRQVLAPAFSPSQVEKNVPGIESKIKQLSGLYDEFAASAEPVDVNVSLKSFSLDVISAILFGKEFGVLKSFPSSHAYLEILNQAIKGAWIYRAFPEICNFSLKLPKSISAVIFPVPIDTLARGCQSEVNEYVKERQARLTADDKAYERKGQREISSVLELLLDPSSASGHKVPSLKELNDEAIGLLTAGHDTTAHAMISGLYQICKSPVIYNRLRAELDSSFPESDDVQFKKLKKLPYLTAVIKEILRFSTPVPGRLPRVVPKGGYILHSHHLPPGTVIHTSSYLLNRHPSVWGEDSYNFNPDRWLQADASRLDRYLATFNRGSRQCLGSE</sequence>
<dbReference type="EMBL" id="ML994220">
    <property type="protein sequence ID" value="KAF2197571.1"/>
    <property type="molecule type" value="Genomic_DNA"/>
</dbReference>
<dbReference type="InterPro" id="IPR050121">
    <property type="entry name" value="Cytochrome_P450_monoxygenase"/>
</dbReference>
<keyword evidence="3" id="KW-1133">Transmembrane helix</keyword>
<evidence type="ECO:0000256" key="3">
    <source>
        <dbReference type="SAM" id="Phobius"/>
    </source>
</evidence>
<dbReference type="PANTHER" id="PTHR24305:SF166">
    <property type="entry name" value="CYTOCHROME P450 12A4, MITOCHONDRIAL-RELATED"/>
    <property type="match status" value="1"/>
</dbReference>
<evidence type="ECO:0000313" key="4">
    <source>
        <dbReference type="EMBL" id="KAF2197571.1"/>
    </source>
</evidence>
<keyword evidence="5" id="KW-1185">Reference proteome</keyword>
<dbReference type="InterPro" id="IPR002401">
    <property type="entry name" value="Cyt_P450_E_grp-I"/>
</dbReference>
<dbReference type="Gene3D" id="1.10.630.10">
    <property type="entry name" value="Cytochrome P450"/>
    <property type="match status" value="1"/>
</dbReference>
<name>A0A9P4MNW0_9PLEO</name>
<keyword evidence="2" id="KW-0349">Heme</keyword>
<dbReference type="InterPro" id="IPR001128">
    <property type="entry name" value="Cyt_P450"/>
</dbReference>
<comment type="caution">
    <text evidence="4">The sequence shown here is derived from an EMBL/GenBank/DDBJ whole genome shotgun (WGS) entry which is preliminary data.</text>
</comment>
<dbReference type="PRINTS" id="PR00463">
    <property type="entry name" value="EP450I"/>
</dbReference>
<dbReference type="InterPro" id="IPR036396">
    <property type="entry name" value="Cyt_P450_sf"/>
</dbReference>
<protein>
    <submittedName>
        <fullName evidence="4">Cytochrome P450</fullName>
    </submittedName>
</protein>
<dbReference type="GO" id="GO:0004497">
    <property type="term" value="F:monooxygenase activity"/>
    <property type="evidence" value="ECO:0007669"/>
    <property type="project" value="InterPro"/>
</dbReference>
<keyword evidence="2" id="KW-0408">Iron</keyword>
<feature type="transmembrane region" description="Helical" evidence="3">
    <location>
        <begin position="12"/>
        <end position="33"/>
    </location>
</feature>
<dbReference type="PANTHER" id="PTHR24305">
    <property type="entry name" value="CYTOCHROME P450"/>
    <property type="match status" value="1"/>
</dbReference>
<dbReference type="OrthoDB" id="3945418at2759"/>
<comment type="similarity">
    <text evidence="1">Belongs to the cytochrome P450 family.</text>
</comment>
<keyword evidence="2" id="KW-0479">Metal-binding</keyword>
<proteinExistence type="inferred from homology"/>
<keyword evidence="3" id="KW-0812">Transmembrane</keyword>
<dbReference type="Pfam" id="PF00067">
    <property type="entry name" value="p450"/>
    <property type="match status" value="1"/>
</dbReference>
<dbReference type="Proteomes" id="UP000799536">
    <property type="component" value="Unassembled WGS sequence"/>
</dbReference>
<gene>
    <name evidence="4" type="ORF">GQ43DRAFT_495566</name>
</gene>
<evidence type="ECO:0000256" key="1">
    <source>
        <dbReference type="ARBA" id="ARBA00010617"/>
    </source>
</evidence>
<dbReference type="GO" id="GO:0016705">
    <property type="term" value="F:oxidoreductase activity, acting on paired donors, with incorporation or reduction of molecular oxygen"/>
    <property type="evidence" value="ECO:0007669"/>
    <property type="project" value="InterPro"/>
</dbReference>
<evidence type="ECO:0000256" key="2">
    <source>
        <dbReference type="PIRSR" id="PIRSR602401-1"/>
    </source>
</evidence>
<feature type="binding site" description="axial binding residue" evidence="2">
    <location>
        <position position="458"/>
    </location>
    <ligand>
        <name>heme</name>
        <dbReference type="ChEBI" id="CHEBI:30413"/>
    </ligand>
    <ligandPart>
        <name>Fe</name>
        <dbReference type="ChEBI" id="CHEBI:18248"/>
    </ligandPart>
</feature>
<comment type="cofactor">
    <cofactor evidence="2">
        <name>heme</name>
        <dbReference type="ChEBI" id="CHEBI:30413"/>
    </cofactor>
</comment>
<dbReference type="GO" id="GO:0005506">
    <property type="term" value="F:iron ion binding"/>
    <property type="evidence" value="ECO:0007669"/>
    <property type="project" value="InterPro"/>
</dbReference>
<dbReference type="SUPFAM" id="SSF48264">
    <property type="entry name" value="Cytochrome P450"/>
    <property type="match status" value="1"/>
</dbReference>
<accession>A0A9P4MNW0</accession>
<dbReference type="GO" id="GO:0020037">
    <property type="term" value="F:heme binding"/>
    <property type="evidence" value="ECO:0007669"/>
    <property type="project" value="InterPro"/>
</dbReference>